<evidence type="ECO:0000313" key="1">
    <source>
        <dbReference type="EMBL" id="KAK3780426.1"/>
    </source>
</evidence>
<name>A0AAE1A4B2_9GAST</name>
<dbReference type="Proteomes" id="UP001283361">
    <property type="component" value="Unassembled WGS sequence"/>
</dbReference>
<sequence>MTNASIHDPQQSRQNFFQDRPSLHIMRTAGVPTRQCGAPLVTQSARQWPHATPRNLVPTTRVPLTRPVTIIVLA</sequence>
<dbReference type="EMBL" id="JAWDGP010002732">
    <property type="protein sequence ID" value="KAK3780426.1"/>
    <property type="molecule type" value="Genomic_DNA"/>
</dbReference>
<gene>
    <name evidence="1" type="ORF">RRG08_062047</name>
</gene>
<dbReference type="AlphaFoldDB" id="A0AAE1A4B2"/>
<comment type="caution">
    <text evidence="1">The sequence shown here is derived from an EMBL/GenBank/DDBJ whole genome shotgun (WGS) entry which is preliminary data.</text>
</comment>
<keyword evidence="2" id="KW-1185">Reference proteome</keyword>
<accession>A0AAE1A4B2</accession>
<organism evidence="1 2">
    <name type="scientific">Elysia crispata</name>
    <name type="common">lettuce slug</name>
    <dbReference type="NCBI Taxonomy" id="231223"/>
    <lineage>
        <taxon>Eukaryota</taxon>
        <taxon>Metazoa</taxon>
        <taxon>Spiralia</taxon>
        <taxon>Lophotrochozoa</taxon>
        <taxon>Mollusca</taxon>
        <taxon>Gastropoda</taxon>
        <taxon>Heterobranchia</taxon>
        <taxon>Euthyneura</taxon>
        <taxon>Panpulmonata</taxon>
        <taxon>Sacoglossa</taxon>
        <taxon>Placobranchoidea</taxon>
        <taxon>Plakobranchidae</taxon>
        <taxon>Elysia</taxon>
    </lineage>
</organism>
<reference evidence="1" key="1">
    <citation type="journal article" date="2023" name="G3 (Bethesda)">
        <title>A reference genome for the long-term kleptoplast-retaining sea slug Elysia crispata morphotype clarki.</title>
        <authorList>
            <person name="Eastman K.E."/>
            <person name="Pendleton A.L."/>
            <person name="Shaikh M.A."/>
            <person name="Suttiyut T."/>
            <person name="Ogas R."/>
            <person name="Tomko P."/>
            <person name="Gavelis G."/>
            <person name="Widhalm J.R."/>
            <person name="Wisecaver J.H."/>
        </authorList>
    </citation>
    <scope>NUCLEOTIDE SEQUENCE</scope>
    <source>
        <strain evidence="1">ECLA1</strain>
    </source>
</reference>
<proteinExistence type="predicted"/>
<protein>
    <submittedName>
        <fullName evidence="1">Uncharacterized protein</fullName>
    </submittedName>
</protein>
<evidence type="ECO:0000313" key="2">
    <source>
        <dbReference type="Proteomes" id="UP001283361"/>
    </source>
</evidence>